<dbReference type="GO" id="GO:0009306">
    <property type="term" value="P:protein secretion"/>
    <property type="evidence" value="ECO:0007669"/>
    <property type="project" value="InterPro"/>
</dbReference>
<dbReference type="NCBIfam" id="TIGR01402">
    <property type="entry name" value="fliQ"/>
    <property type="match status" value="1"/>
</dbReference>
<evidence type="ECO:0000256" key="5">
    <source>
        <dbReference type="ARBA" id="ARBA00022692"/>
    </source>
</evidence>
<evidence type="ECO:0000256" key="3">
    <source>
        <dbReference type="ARBA" id="ARBA00021718"/>
    </source>
</evidence>
<keyword evidence="10" id="KW-0966">Cell projection</keyword>
<keyword evidence="4 9" id="KW-1003">Cell membrane</keyword>
<keyword evidence="7 9" id="KW-0472">Membrane</keyword>
<evidence type="ECO:0000256" key="7">
    <source>
        <dbReference type="ARBA" id="ARBA00023136"/>
    </source>
</evidence>
<keyword evidence="10" id="KW-0282">Flagellum</keyword>
<evidence type="ECO:0000256" key="6">
    <source>
        <dbReference type="ARBA" id="ARBA00022989"/>
    </source>
</evidence>
<evidence type="ECO:0000256" key="4">
    <source>
        <dbReference type="ARBA" id="ARBA00022475"/>
    </source>
</evidence>
<proteinExistence type="inferred from homology"/>
<keyword evidence="11" id="KW-1185">Reference proteome</keyword>
<evidence type="ECO:0000256" key="2">
    <source>
        <dbReference type="ARBA" id="ARBA00006156"/>
    </source>
</evidence>
<dbReference type="NCBIfam" id="NF004671">
    <property type="entry name" value="PRK06010.1"/>
    <property type="match status" value="1"/>
</dbReference>
<evidence type="ECO:0000256" key="9">
    <source>
        <dbReference type="RuleBase" id="RU364090"/>
    </source>
</evidence>
<dbReference type="GO" id="GO:0044780">
    <property type="term" value="P:bacterial-type flagellum assembly"/>
    <property type="evidence" value="ECO:0007669"/>
    <property type="project" value="InterPro"/>
</dbReference>
<evidence type="ECO:0000256" key="1">
    <source>
        <dbReference type="ARBA" id="ARBA00004651"/>
    </source>
</evidence>
<dbReference type="Pfam" id="PF01313">
    <property type="entry name" value="Bac_export_3"/>
    <property type="match status" value="1"/>
</dbReference>
<feature type="transmembrane region" description="Helical" evidence="9">
    <location>
        <begin position="20"/>
        <end position="41"/>
    </location>
</feature>
<organism evidence="10 11">
    <name type="scientific">Minwuia thermotolerans</name>
    <dbReference type="NCBI Taxonomy" id="2056226"/>
    <lineage>
        <taxon>Bacteria</taxon>
        <taxon>Pseudomonadati</taxon>
        <taxon>Pseudomonadota</taxon>
        <taxon>Alphaproteobacteria</taxon>
        <taxon>Minwuiales</taxon>
        <taxon>Minwuiaceae</taxon>
        <taxon>Minwuia</taxon>
    </lineage>
</organism>
<accession>A0A2M9G6R3</accession>
<dbReference type="PRINTS" id="PR00952">
    <property type="entry name" value="TYPE3IMQPROT"/>
</dbReference>
<evidence type="ECO:0000313" key="10">
    <source>
        <dbReference type="EMBL" id="PJK31408.1"/>
    </source>
</evidence>
<dbReference type="PIRSF" id="PIRSF004669">
    <property type="entry name" value="FliQ"/>
    <property type="match status" value="1"/>
</dbReference>
<comment type="function">
    <text evidence="9">Role in flagellar biosynthesis.</text>
</comment>
<keyword evidence="10" id="KW-0969">Cilium</keyword>
<dbReference type="GO" id="GO:0005886">
    <property type="term" value="C:plasma membrane"/>
    <property type="evidence" value="ECO:0007669"/>
    <property type="project" value="UniProtKB-SubCell"/>
</dbReference>
<comment type="subcellular location">
    <subcellularLocation>
        <location evidence="1 9">Cell membrane</location>
        <topology evidence="1">Multi-pass membrane protein</topology>
    </subcellularLocation>
    <subcellularLocation>
        <location evidence="9">Bacterial flagellum basal body</location>
    </subcellularLocation>
</comment>
<dbReference type="EMBL" id="PHIG01000005">
    <property type="protein sequence ID" value="PJK31408.1"/>
    <property type="molecule type" value="Genomic_DNA"/>
</dbReference>
<dbReference type="Proteomes" id="UP000229498">
    <property type="component" value="Unassembled WGS sequence"/>
</dbReference>
<dbReference type="InterPro" id="IPR006305">
    <property type="entry name" value="FliQ"/>
</dbReference>
<dbReference type="PANTHER" id="PTHR34040:SF2">
    <property type="entry name" value="FLAGELLAR BIOSYNTHETIC PROTEIN FLIQ"/>
    <property type="match status" value="1"/>
</dbReference>
<comment type="caution">
    <text evidence="10">The sequence shown here is derived from an EMBL/GenBank/DDBJ whole genome shotgun (WGS) entry which is preliminary data.</text>
</comment>
<dbReference type="GO" id="GO:0009425">
    <property type="term" value="C:bacterial-type flagellum basal body"/>
    <property type="evidence" value="ECO:0007669"/>
    <property type="project" value="UniProtKB-SubCell"/>
</dbReference>
<evidence type="ECO:0000256" key="8">
    <source>
        <dbReference type="ARBA" id="ARBA00023143"/>
    </source>
</evidence>
<comment type="similarity">
    <text evidence="2 9">Belongs to the FliQ/MopD/SpaQ family.</text>
</comment>
<dbReference type="InterPro" id="IPR002191">
    <property type="entry name" value="Bac_export_3"/>
</dbReference>
<dbReference type="PANTHER" id="PTHR34040">
    <property type="entry name" value="FLAGELLAR BIOSYNTHETIC PROTEIN FLIQ"/>
    <property type="match status" value="1"/>
</dbReference>
<sequence>MTPVEVVDIAREAIWVLLKVAAPVMLIALGVGLTVSLFQALTQMQEMTLAFVPKIIAIFVALIVLSPYMIGELTGFMDQIALRISDTAPNGG</sequence>
<evidence type="ECO:0000313" key="11">
    <source>
        <dbReference type="Proteomes" id="UP000229498"/>
    </source>
</evidence>
<name>A0A2M9G6R3_9PROT</name>
<reference evidence="10 11" key="1">
    <citation type="submission" date="2017-11" db="EMBL/GenBank/DDBJ databases">
        <title>Draft genome sequence of Rhizobiales bacterium SY3-13.</title>
        <authorList>
            <person name="Sun C."/>
        </authorList>
    </citation>
    <scope>NUCLEOTIDE SEQUENCE [LARGE SCALE GENOMIC DNA]</scope>
    <source>
        <strain evidence="10 11">SY3-13</strain>
    </source>
</reference>
<dbReference type="AlphaFoldDB" id="A0A2M9G6R3"/>
<feature type="transmembrane region" description="Helical" evidence="9">
    <location>
        <begin position="48"/>
        <end position="70"/>
    </location>
</feature>
<protein>
    <recommendedName>
        <fullName evidence="3 9">Flagellar biosynthetic protein FliQ</fullName>
    </recommendedName>
</protein>
<dbReference type="OrthoDB" id="9806440at2"/>
<gene>
    <name evidence="9 10" type="primary">fliQ</name>
    <name evidence="10" type="ORF">CVT23_01645</name>
</gene>
<keyword evidence="6 9" id="KW-1133">Transmembrane helix</keyword>
<keyword evidence="5 9" id="KW-0812">Transmembrane</keyword>
<keyword evidence="8 9" id="KW-0975">Bacterial flagellum</keyword>
<dbReference type="RefSeq" id="WP_109793834.1">
    <property type="nucleotide sequence ID" value="NZ_PHIG01000005.1"/>
</dbReference>